<reference evidence="2 3" key="2">
    <citation type="submission" date="2018-09" db="EMBL/GenBank/DDBJ databases">
        <title>A high-quality reference genome of wild soybean provides a powerful tool to mine soybean genomes.</title>
        <authorList>
            <person name="Xie M."/>
            <person name="Chung C.Y.L."/>
            <person name="Li M.-W."/>
            <person name="Wong F.-L."/>
            <person name="Chan T.-F."/>
            <person name="Lam H.-M."/>
        </authorList>
    </citation>
    <scope>NUCLEOTIDE SEQUENCE [LARGE SCALE GENOMIC DNA]</scope>
    <source>
        <strain evidence="3">cv. W05</strain>
        <tissue evidence="2">Hypocotyl of etiolated seedlings</tissue>
    </source>
</reference>
<accession>A0A0B2R843</accession>
<evidence type="ECO:0000313" key="3">
    <source>
        <dbReference type="Proteomes" id="UP000289340"/>
    </source>
</evidence>
<proteinExistence type="predicted"/>
<dbReference type="EMBL" id="QZWG01000016">
    <property type="protein sequence ID" value="RZB59733.1"/>
    <property type="molecule type" value="Genomic_DNA"/>
</dbReference>
<evidence type="ECO:0000313" key="2">
    <source>
        <dbReference type="EMBL" id="RZB59733.1"/>
    </source>
</evidence>
<organism evidence="1">
    <name type="scientific">Glycine soja</name>
    <name type="common">Wild soybean</name>
    <dbReference type="NCBI Taxonomy" id="3848"/>
    <lineage>
        <taxon>Eukaryota</taxon>
        <taxon>Viridiplantae</taxon>
        <taxon>Streptophyta</taxon>
        <taxon>Embryophyta</taxon>
        <taxon>Tracheophyta</taxon>
        <taxon>Spermatophyta</taxon>
        <taxon>Magnoliopsida</taxon>
        <taxon>eudicotyledons</taxon>
        <taxon>Gunneridae</taxon>
        <taxon>Pentapetalae</taxon>
        <taxon>rosids</taxon>
        <taxon>fabids</taxon>
        <taxon>Fabales</taxon>
        <taxon>Fabaceae</taxon>
        <taxon>Papilionoideae</taxon>
        <taxon>50 kb inversion clade</taxon>
        <taxon>NPAAA clade</taxon>
        <taxon>indigoferoid/millettioid clade</taxon>
        <taxon>Phaseoleae</taxon>
        <taxon>Glycine</taxon>
        <taxon>Glycine subgen. Soja</taxon>
    </lineage>
</organism>
<gene>
    <name evidence="2" type="ORF">D0Y65_042799</name>
    <name evidence="1" type="ORF">glysoja_040174</name>
</gene>
<reference evidence="1" key="1">
    <citation type="submission" date="2014-07" db="EMBL/GenBank/DDBJ databases">
        <title>Identification of a novel salt tolerance gene in wild soybean by whole-genome sequencing.</title>
        <authorList>
            <person name="Lam H.-M."/>
            <person name="Qi X."/>
            <person name="Li M.-W."/>
            <person name="Liu X."/>
            <person name="Xie M."/>
            <person name="Ni M."/>
            <person name="Xu X."/>
        </authorList>
    </citation>
    <scope>NUCLEOTIDE SEQUENCE [LARGE SCALE GENOMIC DNA]</scope>
    <source>
        <tissue evidence="1">Root</tissue>
    </source>
</reference>
<sequence>MKLFVVGFVRRASLRLRLRLGGSKDSWINYVTSWSTVSSLDSLLDLSNSLSNIKC</sequence>
<keyword evidence="3" id="KW-1185">Reference proteome</keyword>
<dbReference type="AlphaFoldDB" id="A0A0B2R843"/>
<dbReference type="Proteomes" id="UP000289340">
    <property type="component" value="Chromosome 16"/>
</dbReference>
<name>A0A0B2R843_GLYSO</name>
<dbReference type="Proteomes" id="UP000053555">
    <property type="component" value="Unassembled WGS sequence"/>
</dbReference>
<protein>
    <submittedName>
        <fullName evidence="1">Uncharacterized protein</fullName>
    </submittedName>
</protein>
<dbReference type="EMBL" id="KN652894">
    <property type="protein sequence ID" value="KHN28294.1"/>
    <property type="molecule type" value="Genomic_DNA"/>
</dbReference>
<evidence type="ECO:0000313" key="1">
    <source>
        <dbReference type="EMBL" id="KHN28294.1"/>
    </source>
</evidence>